<protein>
    <submittedName>
        <fullName evidence="3">Uncharacterized protein</fullName>
    </submittedName>
</protein>
<feature type="compositionally biased region" description="Basic and acidic residues" evidence="1">
    <location>
        <begin position="555"/>
        <end position="593"/>
    </location>
</feature>
<feature type="compositionally biased region" description="Basic and acidic residues" evidence="1">
    <location>
        <begin position="465"/>
        <end position="495"/>
    </location>
</feature>
<evidence type="ECO:0000256" key="2">
    <source>
        <dbReference type="SAM" id="SignalP"/>
    </source>
</evidence>
<sequence>MNRRFPCACAGVLSFVCTTLLAVGQTAAPPVPPLTKEQKEAAAAIEAPKTLAPPPLPGQLLNEPGAKPAAPPAPAPVPAAPATSANSASKMQALEAVTQKPAVTEVPRVPTPADKVPVTSSTSTSRQFIVHGKVFETRSAMSTRCEEISQELRRVLNDKEPWVLPIVVLLNTGEEAAKSKGPPISTAISELNFGGFHLQVTINEGPGLKAEDLRKELVRALLAERILRNHQKIETPEGRLLLPDWVMTGVLHALDFRASPAPSAMFATLFRSGKIYGIEEIIEASPVEMDNLSRTIYETSCCALVLALVDQPNGPQNLNKFLNSLASDSRSERELLSAAFPNFAASASSLNKWWSLQLASLAKPGVAEPLSAAESLKAIEEAITIHYEALPAEVPKNVKLHPFVIPAPLPVIAASEPRAPAQAETATAKAKVKEPTPETPKEEPAEEDPKTKRSLLRRMLFLGDGSEKEGEAKAADKAAKTAEAKELPADEEKKPGFMGRLFGAGGEEKKKPDDAEAKDSNPKTAEKPAEAMAEKEDKAEEKKPGFMGRLFGAGGEEKKKPDDAEAKDSSSKTAEKPAEAMAEKEDKAEEKKPGFMGRLFGAGGEEKKPDEKKPDEKPAVTASPGKKVAEKEKEKAAAIEKPKVSVPKEPAAKEEPQEEKKPTKLNPMNWFRGGKKPAEEKKEEAPAKEKQAMLTPESSFDFARLISPMMADAWQMLAPPAARPTTEPLFDFRKRKTEEAPKEEAEAPKAEAEKPEVKKSSKPRTTNPNSKSTAKSSSTAARKPQTTNPNAKPATPEQVRAAPGTAASPDAAAPSLVPVSLPIEEYQHILKHPDRAKILEYNLASLRALELRVGVLFRPVIRGYLVAVHDIEAGRTKDMDKRLAALHEFAIVAYQKSVAVRDYLDWFEASESGRLSGKFDDFLNLPTTIKKELPVRTDPISKYLDAIDKEFSK</sequence>
<evidence type="ECO:0000313" key="4">
    <source>
        <dbReference type="Proteomes" id="UP001596052"/>
    </source>
</evidence>
<feature type="compositionally biased region" description="Low complexity" evidence="1">
    <location>
        <begin position="770"/>
        <end position="781"/>
    </location>
</feature>
<feature type="signal peptide" evidence="2">
    <location>
        <begin position="1"/>
        <end position="22"/>
    </location>
</feature>
<feature type="compositionally biased region" description="Low complexity" evidence="1">
    <location>
        <begin position="417"/>
        <end position="429"/>
    </location>
</feature>
<feature type="compositionally biased region" description="Basic and acidic residues" evidence="1">
    <location>
        <begin position="676"/>
        <end position="691"/>
    </location>
</feature>
<keyword evidence="4" id="KW-1185">Reference proteome</keyword>
<feature type="compositionally biased region" description="Basic and acidic residues" evidence="1">
    <location>
        <begin position="506"/>
        <end position="544"/>
    </location>
</feature>
<feature type="chain" id="PRO_5046557070" evidence="2">
    <location>
        <begin position="23"/>
        <end position="953"/>
    </location>
</feature>
<feature type="region of interest" description="Disordered" evidence="1">
    <location>
        <begin position="417"/>
        <end position="696"/>
    </location>
</feature>
<keyword evidence="2" id="KW-0732">Signal</keyword>
<organism evidence="3 4">
    <name type="scientific">Prosthecobacter fluviatilis</name>
    <dbReference type="NCBI Taxonomy" id="445931"/>
    <lineage>
        <taxon>Bacteria</taxon>
        <taxon>Pseudomonadati</taxon>
        <taxon>Verrucomicrobiota</taxon>
        <taxon>Verrucomicrobiia</taxon>
        <taxon>Verrucomicrobiales</taxon>
        <taxon>Verrucomicrobiaceae</taxon>
        <taxon>Prosthecobacter</taxon>
    </lineage>
</organism>
<reference evidence="4" key="1">
    <citation type="journal article" date="2019" name="Int. J. Syst. Evol. Microbiol.">
        <title>The Global Catalogue of Microorganisms (GCM) 10K type strain sequencing project: providing services to taxonomists for standard genome sequencing and annotation.</title>
        <authorList>
            <consortium name="The Broad Institute Genomics Platform"/>
            <consortium name="The Broad Institute Genome Sequencing Center for Infectious Disease"/>
            <person name="Wu L."/>
            <person name="Ma J."/>
        </authorList>
    </citation>
    <scope>NUCLEOTIDE SEQUENCE [LARGE SCALE GENOMIC DNA]</scope>
    <source>
        <strain evidence="4">CGMCC 4.1469</strain>
    </source>
</reference>
<feature type="compositionally biased region" description="Basic and acidic residues" evidence="1">
    <location>
        <begin position="650"/>
        <end position="662"/>
    </location>
</feature>
<dbReference type="RefSeq" id="WP_377168517.1">
    <property type="nucleotide sequence ID" value="NZ_JBHSMQ010000005.1"/>
</dbReference>
<evidence type="ECO:0000256" key="1">
    <source>
        <dbReference type="SAM" id="MobiDB-lite"/>
    </source>
</evidence>
<name>A0ABW0KSA8_9BACT</name>
<feature type="compositionally biased region" description="Basic and acidic residues" evidence="1">
    <location>
        <begin position="604"/>
        <end position="618"/>
    </location>
</feature>
<dbReference type="EMBL" id="JBHSMQ010000005">
    <property type="protein sequence ID" value="MFC5456358.1"/>
    <property type="molecule type" value="Genomic_DNA"/>
</dbReference>
<feature type="compositionally biased region" description="Basic and acidic residues" evidence="1">
    <location>
        <begin position="627"/>
        <end position="643"/>
    </location>
</feature>
<feature type="compositionally biased region" description="Basic and acidic residues" evidence="1">
    <location>
        <begin position="730"/>
        <end position="759"/>
    </location>
</feature>
<feature type="region of interest" description="Disordered" evidence="1">
    <location>
        <begin position="49"/>
        <end position="123"/>
    </location>
</feature>
<dbReference type="Proteomes" id="UP001596052">
    <property type="component" value="Unassembled WGS sequence"/>
</dbReference>
<feature type="compositionally biased region" description="Basic and acidic residues" evidence="1">
    <location>
        <begin position="431"/>
        <end position="451"/>
    </location>
</feature>
<feature type="compositionally biased region" description="Low complexity" evidence="1">
    <location>
        <begin position="801"/>
        <end position="813"/>
    </location>
</feature>
<comment type="caution">
    <text evidence="3">The sequence shown here is derived from an EMBL/GenBank/DDBJ whole genome shotgun (WGS) entry which is preliminary data.</text>
</comment>
<proteinExistence type="predicted"/>
<feature type="region of interest" description="Disordered" evidence="1">
    <location>
        <begin position="721"/>
        <end position="813"/>
    </location>
</feature>
<accession>A0ABW0KSA8</accession>
<evidence type="ECO:0000313" key="3">
    <source>
        <dbReference type="EMBL" id="MFC5456358.1"/>
    </source>
</evidence>
<gene>
    <name evidence="3" type="ORF">ACFQDI_15960</name>
</gene>
<feature type="compositionally biased region" description="Pro residues" evidence="1">
    <location>
        <begin position="69"/>
        <end position="79"/>
    </location>
</feature>